<dbReference type="Gene3D" id="3.40.50.620">
    <property type="entry name" value="HUPs"/>
    <property type="match status" value="1"/>
</dbReference>
<dbReference type="InterPro" id="IPR006016">
    <property type="entry name" value="UspA"/>
</dbReference>
<dbReference type="PRINTS" id="PR01438">
    <property type="entry name" value="UNVRSLSTRESS"/>
</dbReference>
<evidence type="ECO:0000313" key="2">
    <source>
        <dbReference type="EMBL" id="CAK8688053.1"/>
    </source>
</evidence>
<reference evidence="2 3" key="1">
    <citation type="submission" date="2024-02" db="EMBL/GenBank/DDBJ databases">
        <authorList>
            <person name="Daric V."/>
            <person name="Darras S."/>
        </authorList>
    </citation>
    <scope>NUCLEOTIDE SEQUENCE [LARGE SCALE GENOMIC DNA]</scope>
</reference>
<feature type="domain" description="UspA" evidence="1">
    <location>
        <begin position="2"/>
        <end position="149"/>
    </location>
</feature>
<organism evidence="2 3">
    <name type="scientific">Clavelina lepadiformis</name>
    <name type="common">Light-bulb sea squirt</name>
    <name type="synonym">Ascidia lepadiformis</name>
    <dbReference type="NCBI Taxonomy" id="159417"/>
    <lineage>
        <taxon>Eukaryota</taxon>
        <taxon>Metazoa</taxon>
        <taxon>Chordata</taxon>
        <taxon>Tunicata</taxon>
        <taxon>Ascidiacea</taxon>
        <taxon>Aplousobranchia</taxon>
        <taxon>Clavelinidae</taxon>
        <taxon>Clavelina</taxon>
    </lineage>
</organism>
<evidence type="ECO:0000313" key="3">
    <source>
        <dbReference type="Proteomes" id="UP001642483"/>
    </source>
</evidence>
<gene>
    <name evidence="2" type="ORF">CVLEPA_LOCUS20091</name>
</gene>
<dbReference type="SUPFAM" id="SSF52402">
    <property type="entry name" value="Adenine nucleotide alpha hydrolases-like"/>
    <property type="match status" value="1"/>
</dbReference>
<dbReference type="PANTHER" id="PTHR46989:SF3">
    <property type="entry name" value="USPA DOMAIN-CONTAINING PROTEIN"/>
    <property type="match status" value="1"/>
</dbReference>
<dbReference type="InterPro" id="IPR006015">
    <property type="entry name" value="Universal_stress_UspA"/>
</dbReference>
<accession>A0ABP0GAV6</accession>
<keyword evidence="3" id="KW-1185">Reference proteome</keyword>
<comment type="caution">
    <text evidence="2">The sequence shown here is derived from an EMBL/GenBank/DDBJ whole genome shotgun (WGS) entry which is preliminary data.</text>
</comment>
<dbReference type="EMBL" id="CAWYQH010000108">
    <property type="protein sequence ID" value="CAK8688053.1"/>
    <property type="molecule type" value="Genomic_DNA"/>
</dbReference>
<evidence type="ECO:0000259" key="1">
    <source>
        <dbReference type="Pfam" id="PF00582"/>
    </source>
</evidence>
<sequence>MKVLFAVDGSEIAEKAFDWYLENVHQDSNFLVIVHGRENPQIPTLNFTEGAAFPSDEITRIMKESNQKVDALVDKFSMKCSEKKIKFKVALEGGKPSKPGETILAVADQEGCEMIVMGSRGLGTIRRTLLGSVSDYVIHHAKIPVIVCPV</sequence>
<dbReference type="Proteomes" id="UP001642483">
    <property type="component" value="Unassembled WGS sequence"/>
</dbReference>
<dbReference type="CDD" id="cd23659">
    <property type="entry name" value="USP_At3g01520-like"/>
    <property type="match status" value="1"/>
</dbReference>
<dbReference type="Pfam" id="PF00582">
    <property type="entry name" value="Usp"/>
    <property type="match status" value="1"/>
</dbReference>
<proteinExistence type="predicted"/>
<name>A0ABP0GAV6_CLALP</name>
<dbReference type="PANTHER" id="PTHR46989">
    <property type="entry name" value="USP DOMAIN-CONTAINING PROTEIN"/>
    <property type="match status" value="1"/>
</dbReference>
<dbReference type="InterPro" id="IPR014729">
    <property type="entry name" value="Rossmann-like_a/b/a_fold"/>
</dbReference>
<protein>
    <recommendedName>
        <fullName evidence="1">UspA domain-containing protein</fullName>
    </recommendedName>
</protein>